<protein>
    <recommendedName>
        <fullName evidence="3">Copper resistance protein D domain-containing protein</fullName>
    </recommendedName>
</protein>
<evidence type="ECO:0000313" key="2">
    <source>
        <dbReference type="EMBL" id="CAA6810650.1"/>
    </source>
</evidence>
<feature type="transmembrane region" description="Helical" evidence="1">
    <location>
        <begin position="74"/>
        <end position="95"/>
    </location>
</feature>
<evidence type="ECO:0008006" key="3">
    <source>
        <dbReference type="Google" id="ProtNLM"/>
    </source>
</evidence>
<reference evidence="2" key="1">
    <citation type="submission" date="2020-01" db="EMBL/GenBank/DDBJ databases">
        <authorList>
            <person name="Meier V. D."/>
            <person name="Meier V D."/>
        </authorList>
    </citation>
    <scope>NUCLEOTIDE SEQUENCE</scope>
    <source>
        <strain evidence="2">HLG_WM_MAG_01</strain>
    </source>
</reference>
<gene>
    <name evidence="2" type="ORF">HELGO_WM88</name>
</gene>
<feature type="transmembrane region" description="Helical" evidence="1">
    <location>
        <begin position="107"/>
        <end position="126"/>
    </location>
</feature>
<evidence type="ECO:0000256" key="1">
    <source>
        <dbReference type="SAM" id="Phobius"/>
    </source>
</evidence>
<accession>A0A6S6T597</accession>
<sequence length="175" mass="19415">MTELFANNGHFIVFLHVLSAFIWVGGMIAIRVAVHPVIARGGVTSGQMLQSHKIADILEPKQRLGVTLQTTGRLFNLVIFFIIALFVTGLIMAVATGGHKGDLKTLFLSKEIIWTIMAINFTYMYVRRAKAWKLFNQGEIALAKAKMKWIPNVLLPLNIVLGLVALWMGVSLRGL</sequence>
<feature type="transmembrane region" description="Helical" evidence="1">
    <location>
        <begin position="149"/>
        <end position="170"/>
    </location>
</feature>
<dbReference type="EMBL" id="CACVAS010000058">
    <property type="protein sequence ID" value="CAA6810650.1"/>
    <property type="molecule type" value="Genomic_DNA"/>
</dbReference>
<feature type="transmembrane region" description="Helical" evidence="1">
    <location>
        <begin position="12"/>
        <end position="34"/>
    </location>
</feature>
<organism evidence="2">
    <name type="scientific">uncultured Sulfurovum sp</name>
    <dbReference type="NCBI Taxonomy" id="269237"/>
    <lineage>
        <taxon>Bacteria</taxon>
        <taxon>Pseudomonadati</taxon>
        <taxon>Campylobacterota</taxon>
        <taxon>Epsilonproteobacteria</taxon>
        <taxon>Campylobacterales</taxon>
        <taxon>Sulfurovaceae</taxon>
        <taxon>Sulfurovum</taxon>
        <taxon>environmental samples</taxon>
    </lineage>
</organism>
<dbReference type="AlphaFoldDB" id="A0A6S6T597"/>
<name>A0A6S6T597_9BACT</name>
<keyword evidence="1" id="KW-0812">Transmembrane</keyword>
<keyword evidence="1" id="KW-0472">Membrane</keyword>
<keyword evidence="1" id="KW-1133">Transmembrane helix</keyword>
<proteinExistence type="predicted"/>